<dbReference type="AlphaFoldDB" id="A0A0D2N2W6"/>
<feature type="coiled-coil region" evidence="1">
    <location>
        <begin position="253"/>
        <end position="287"/>
    </location>
</feature>
<proteinExistence type="predicted"/>
<evidence type="ECO:0000256" key="1">
    <source>
        <dbReference type="SAM" id="Coils"/>
    </source>
</evidence>
<dbReference type="EMBL" id="KK101538">
    <property type="protein sequence ID" value="KIZ00506.1"/>
    <property type="molecule type" value="Genomic_DNA"/>
</dbReference>
<sequence>MKIHYQATDKIEKTSDVESVRATRKHDYLQKQVEILNASKQAAKNNAARTTLWNKRLEQNVVASLRAKNDVAQPELDASQEVVQLHSLQASQASHTVAERERDEARDELLETLRGAYQQSQEALAETRSSLKEKAAQEAALQRSHAAATNELKNRLAASEADAARANDDLLRARRDYEEIVVAMQQDLSCVQESCEAAMQQRDAARGEVAQLHGTRLERAKEAADGRAARAREDTVNAQEALARVMRDTSDRLGALRRELASEKAARNGLEAKLEEAEKARATAEGVSSIALDLHACLLAEVVRTRDAAACALAHQSAAAEHNIWLLACLDQSQAERATYMRVRDQARAELEEVKANSGRAADADSNFSFWPQRGARRC</sequence>
<feature type="coiled-coil region" evidence="1">
    <location>
        <begin position="330"/>
        <end position="357"/>
    </location>
</feature>
<feature type="coiled-coil region" evidence="1">
    <location>
        <begin position="149"/>
        <end position="176"/>
    </location>
</feature>
<keyword evidence="3" id="KW-1185">Reference proteome</keyword>
<name>A0A0D2N2W6_9CHLO</name>
<keyword evidence="1" id="KW-0175">Coiled coil</keyword>
<evidence type="ECO:0000313" key="2">
    <source>
        <dbReference type="EMBL" id="KIZ00506.1"/>
    </source>
</evidence>
<dbReference type="Proteomes" id="UP000054498">
    <property type="component" value="Unassembled WGS sequence"/>
</dbReference>
<dbReference type="GeneID" id="25740333"/>
<protein>
    <submittedName>
        <fullName evidence="2">Uncharacterized protein</fullName>
    </submittedName>
</protein>
<accession>A0A0D2N2W6</accession>
<dbReference type="KEGG" id="mng:MNEG_7457"/>
<gene>
    <name evidence="2" type="ORF">MNEG_7457</name>
</gene>
<organism evidence="2 3">
    <name type="scientific">Monoraphidium neglectum</name>
    <dbReference type="NCBI Taxonomy" id="145388"/>
    <lineage>
        <taxon>Eukaryota</taxon>
        <taxon>Viridiplantae</taxon>
        <taxon>Chlorophyta</taxon>
        <taxon>core chlorophytes</taxon>
        <taxon>Chlorophyceae</taxon>
        <taxon>CS clade</taxon>
        <taxon>Sphaeropleales</taxon>
        <taxon>Selenastraceae</taxon>
        <taxon>Monoraphidium</taxon>
    </lineage>
</organism>
<reference evidence="2 3" key="1">
    <citation type="journal article" date="2013" name="BMC Genomics">
        <title>Reconstruction of the lipid metabolism for the microalga Monoraphidium neglectum from its genome sequence reveals characteristics suitable for biofuel production.</title>
        <authorList>
            <person name="Bogen C."/>
            <person name="Al-Dilaimi A."/>
            <person name="Albersmeier A."/>
            <person name="Wichmann J."/>
            <person name="Grundmann M."/>
            <person name="Rupp O."/>
            <person name="Lauersen K.J."/>
            <person name="Blifernez-Klassen O."/>
            <person name="Kalinowski J."/>
            <person name="Goesmann A."/>
            <person name="Mussgnug J.H."/>
            <person name="Kruse O."/>
        </authorList>
    </citation>
    <scope>NUCLEOTIDE SEQUENCE [LARGE SCALE GENOMIC DNA]</scope>
    <source>
        <strain evidence="2 3">SAG 48.87</strain>
    </source>
</reference>
<dbReference type="RefSeq" id="XP_013899525.1">
    <property type="nucleotide sequence ID" value="XM_014044071.1"/>
</dbReference>
<evidence type="ECO:0000313" key="3">
    <source>
        <dbReference type="Proteomes" id="UP000054498"/>
    </source>
</evidence>